<dbReference type="RefSeq" id="WP_019386504.1">
    <property type="nucleotide sequence ID" value="NZ_ALIH01000002.1"/>
</dbReference>
<protein>
    <submittedName>
        <fullName evidence="3">Glycosyltransferase involved in cell wall bisynthesis</fullName>
    </submittedName>
</protein>
<sequence>MKLAIVTAYPPSKVTLNEYAYHLVKQFRQKEAVTELILLTDKTEDAKDLEFTEAGCKITVKECWSFNSYKNILSVTKAINVTKPDSVLFNLQFMKFGDKKIAAALGLMLPLVCKLKRIPNIVLLHNILEEVDLGSAGFTSNKLMQKIYGFIGSTLTRLILQADTVAVTMQKYVDILEKKYHAKNVKLIPHGTFEVTDVLPEYNLPKGPLQVMTFGKFGTYKKVEGMIEAVEKVRAKTGLDLEVVIAGTDNPNVPGYLAQVQEDYKHVPQVRFTGYVEEYEVPILFKESAVVVFPYTSTTGSSGVLHQAGSYGKAVVMPDLGDLALLVKDEGYRGEFFEPTSVDSLADAIEAIVTNDAYRVELGKTNYEAATAYPMEKIAEMYLNTFYDIIVKKSKLSGNIRKEAIL</sequence>
<dbReference type="AlphaFoldDB" id="A0A1M6EHA5"/>
<dbReference type="Proteomes" id="UP000184396">
    <property type="component" value="Unassembled WGS sequence"/>
</dbReference>
<evidence type="ECO:0000259" key="2">
    <source>
        <dbReference type="Pfam" id="PF00534"/>
    </source>
</evidence>
<evidence type="ECO:0000256" key="1">
    <source>
        <dbReference type="ARBA" id="ARBA00022679"/>
    </source>
</evidence>
<dbReference type="OrthoDB" id="9765330at2"/>
<keyword evidence="1 3" id="KW-0808">Transferase</keyword>
<feature type="domain" description="Glycosyl transferase family 1" evidence="2">
    <location>
        <begin position="201"/>
        <end position="367"/>
    </location>
</feature>
<dbReference type="PANTHER" id="PTHR46401">
    <property type="entry name" value="GLYCOSYLTRANSFERASE WBBK-RELATED"/>
    <property type="match status" value="1"/>
</dbReference>
<evidence type="ECO:0000313" key="4">
    <source>
        <dbReference type="Proteomes" id="UP000184396"/>
    </source>
</evidence>
<dbReference type="SUPFAM" id="SSF53756">
    <property type="entry name" value="UDP-Glycosyltransferase/glycogen phosphorylase"/>
    <property type="match status" value="1"/>
</dbReference>
<reference evidence="3 4" key="1">
    <citation type="submission" date="2016-11" db="EMBL/GenBank/DDBJ databases">
        <authorList>
            <person name="Jaros S."/>
            <person name="Januszkiewicz K."/>
            <person name="Wedrychowicz H."/>
        </authorList>
    </citation>
    <scope>NUCLEOTIDE SEQUENCE [LARGE SCALE GENOMIC DNA]</scope>
    <source>
        <strain evidence="3 4">CGMCC 1.12213</strain>
    </source>
</reference>
<gene>
    <name evidence="3" type="ORF">SAMN05216261_1975</name>
</gene>
<dbReference type="Gene3D" id="3.40.50.2000">
    <property type="entry name" value="Glycogen Phosphorylase B"/>
    <property type="match status" value="2"/>
</dbReference>
<name>A0A1M6EHA5_9FLAO</name>
<evidence type="ECO:0000313" key="3">
    <source>
        <dbReference type="EMBL" id="SHI84821.1"/>
    </source>
</evidence>
<proteinExistence type="predicted"/>
<dbReference type="EMBL" id="FQYK01000004">
    <property type="protein sequence ID" value="SHI84821.1"/>
    <property type="molecule type" value="Genomic_DNA"/>
</dbReference>
<dbReference type="InterPro" id="IPR001296">
    <property type="entry name" value="Glyco_trans_1"/>
</dbReference>
<accession>A0A1M6EHA5</accession>
<dbReference type="eggNOG" id="COG0438">
    <property type="taxonomic scope" value="Bacteria"/>
</dbReference>
<dbReference type="STRING" id="1178825.SAMN05216261_1975"/>
<dbReference type="Pfam" id="PF00534">
    <property type="entry name" value="Glycos_transf_1"/>
    <property type="match status" value="1"/>
</dbReference>
<dbReference type="PANTHER" id="PTHR46401:SF2">
    <property type="entry name" value="GLYCOSYLTRANSFERASE WBBK-RELATED"/>
    <property type="match status" value="1"/>
</dbReference>
<dbReference type="GO" id="GO:0016757">
    <property type="term" value="F:glycosyltransferase activity"/>
    <property type="evidence" value="ECO:0007669"/>
    <property type="project" value="TreeGrafter"/>
</dbReference>
<keyword evidence="4" id="KW-1185">Reference proteome</keyword>
<organism evidence="3 4">
    <name type="scientific">Algibacter luteus</name>
    <dbReference type="NCBI Taxonomy" id="1178825"/>
    <lineage>
        <taxon>Bacteria</taxon>
        <taxon>Pseudomonadati</taxon>
        <taxon>Bacteroidota</taxon>
        <taxon>Flavobacteriia</taxon>
        <taxon>Flavobacteriales</taxon>
        <taxon>Flavobacteriaceae</taxon>
        <taxon>Algibacter</taxon>
    </lineage>
</organism>
<dbReference type="GO" id="GO:0009103">
    <property type="term" value="P:lipopolysaccharide biosynthetic process"/>
    <property type="evidence" value="ECO:0007669"/>
    <property type="project" value="TreeGrafter"/>
</dbReference>